<feature type="transmembrane region" description="Helical" evidence="1">
    <location>
        <begin position="77"/>
        <end position="94"/>
    </location>
</feature>
<keyword evidence="1" id="KW-1133">Transmembrane helix</keyword>
<evidence type="ECO:0000313" key="3">
    <source>
        <dbReference type="Proteomes" id="UP001320831"/>
    </source>
</evidence>
<evidence type="ECO:0000256" key="1">
    <source>
        <dbReference type="SAM" id="Phobius"/>
    </source>
</evidence>
<keyword evidence="1" id="KW-0472">Membrane</keyword>
<dbReference type="RefSeq" id="WP_260903924.1">
    <property type="nucleotide sequence ID" value="NZ_JAOCZP010000004.1"/>
</dbReference>
<feature type="transmembrane region" description="Helical" evidence="1">
    <location>
        <begin position="47"/>
        <end position="65"/>
    </location>
</feature>
<organism evidence="2 3">
    <name type="scientific">Chelativorans salis</name>
    <dbReference type="NCBI Taxonomy" id="2978478"/>
    <lineage>
        <taxon>Bacteria</taxon>
        <taxon>Pseudomonadati</taxon>
        <taxon>Pseudomonadota</taxon>
        <taxon>Alphaproteobacteria</taxon>
        <taxon>Hyphomicrobiales</taxon>
        <taxon>Phyllobacteriaceae</taxon>
        <taxon>Chelativorans</taxon>
    </lineage>
</organism>
<protein>
    <submittedName>
        <fullName evidence="2">DUF2214 family protein</fullName>
    </submittedName>
</protein>
<reference evidence="2 3" key="1">
    <citation type="submission" date="2022-09" db="EMBL/GenBank/DDBJ databases">
        <title>Chelativorans salina sp. nov., a novel slightly halophilic bacterium isolated from a saline lake sediment enrichment.</title>
        <authorList>
            <person name="Gao L."/>
            <person name="Fang B.-Z."/>
            <person name="Li W.-J."/>
        </authorList>
    </citation>
    <scope>NUCLEOTIDE SEQUENCE [LARGE SCALE GENOMIC DNA]</scope>
    <source>
        <strain evidence="2 3">EGI FJ00035</strain>
    </source>
</reference>
<dbReference type="Proteomes" id="UP001320831">
    <property type="component" value="Unassembled WGS sequence"/>
</dbReference>
<dbReference type="InterPro" id="IPR018706">
    <property type="entry name" value="DUF2214_membrane"/>
</dbReference>
<sequence>MLTDLLLAILHHLLVFQLAGVLAGEFVLMRNGLSGRNLKVLAHIDRMYGLLALAIIAIGVGRVIFGLKGWEYYVTNGAFWAKMAAFAGVGILSIRPTMRILKWSRANAGGDHTVPDVEIVAMRRFLKAEVAVFALIPIFAAMMARG</sequence>
<keyword evidence="1" id="KW-0812">Transmembrane</keyword>
<proteinExistence type="predicted"/>
<dbReference type="Pfam" id="PF09980">
    <property type="entry name" value="DUF2214"/>
    <property type="match status" value="1"/>
</dbReference>
<evidence type="ECO:0000313" key="2">
    <source>
        <dbReference type="EMBL" id="MCT7376211.1"/>
    </source>
</evidence>
<dbReference type="EMBL" id="JAOCZP010000004">
    <property type="protein sequence ID" value="MCT7376211.1"/>
    <property type="molecule type" value="Genomic_DNA"/>
</dbReference>
<keyword evidence="3" id="KW-1185">Reference proteome</keyword>
<name>A0ABT2LNS2_9HYPH</name>
<comment type="caution">
    <text evidence="2">The sequence shown here is derived from an EMBL/GenBank/DDBJ whole genome shotgun (WGS) entry which is preliminary data.</text>
</comment>
<gene>
    <name evidence="2" type="ORF">N5A92_14330</name>
</gene>
<accession>A0ABT2LNS2</accession>
<feature type="transmembrane region" description="Helical" evidence="1">
    <location>
        <begin position="125"/>
        <end position="144"/>
    </location>
</feature>